<sequence length="347" mass="40556">MKQLILYISLLIGLTCKAQNFELKNKNLIKYYELTNEAENKIINNDLTSANSLYKEAFKEFKYPHAKDLQNSMKVALKVNDLETAYTQYQSLKCLGNKFDNDFLTNNFKNPEQYKTIPCQNTIDVKYKKSLDSLVKLDQYYRNLSAGNYQVYRNELTKSDSITSTNLLKLIQKKGFPNEYNIGLDIKNSVHFHDFYLIIWHQLASNLYSPQRVNFSKEIDKALNDGKIRPDFAGFLLDLNNNTYDYSYFKISKFITNDGKVDCCYVQSSFLPEKRTEKADLIIKEINRKRKLIGLSTTEEEIHKSIFYLNNKDYVFSNNVISGYNFKNDSDVEIIKKNLIKLDDTTH</sequence>
<reference evidence="1 2" key="1">
    <citation type="submission" date="2021-09" db="EMBL/GenBank/DDBJ databases">
        <title>Genome sequencing and assembly of Chryseobacterium sp. RG1.</title>
        <authorList>
            <person name="Chhetri G."/>
        </authorList>
    </citation>
    <scope>NUCLEOTIDE SEQUENCE [LARGE SCALE GENOMIC DNA]</scope>
    <source>
        <strain evidence="1 2">RG1</strain>
    </source>
</reference>
<organism evidence="1 2">
    <name type="scientific">Chryseobacterium tagetis</name>
    <dbReference type="NCBI Taxonomy" id="2801334"/>
    <lineage>
        <taxon>Bacteria</taxon>
        <taxon>Pseudomonadati</taxon>
        <taxon>Bacteroidota</taxon>
        <taxon>Flavobacteriia</taxon>
        <taxon>Flavobacteriales</taxon>
        <taxon>Weeksellaceae</taxon>
        <taxon>Chryseobacterium group</taxon>
        <taxon>Chryseobacterium</taxon>
    </lineage>
</organism>
<dbReference type="EMBL" id="JAERSE020000001">
    <property type="protein sequence ID" value="MCA6065995.1"/>
    <property type="molecule type" value="Genomic_DNA"/>
</dbReference>
<evidence type="ECO:0000313" key="2">
    <source>
        <dbReference type="Proteomes" id="UP000618240"/>
    </source>
</evidence>
<gene>
    <name evidence="1" type="ORF">JI747_002325</name>
</gene>
<dbReference type="Proteomes" id="UP000618240">
    <property type="component" value="Unassembled WGS sequence"/>
</dbReference>
<proteinExistence type="predicted"/>
<protein>
    <submittedName>
        <fullName evidence="1">Uncharacterized protein</fullName>
    </submittedName>
</protein>
<comment type="caution">
    <text evidence="1">The sequence shown here is derived from an EMBL/GenBank/DDBJ whole genome shotgun (WGS) entry which is preliminary data.</text>
</comment>
<evidence type="ECO:0000313" key="1">
    <source>
        <dbReference type="EMBL" id="MCA6065995.1"/>
    </source>
</evidence>
<keyword evidence="2" id="KW-1185">Reference proteome</keyword>
<dbReference type="RefSeq" id="WP_225685998.1">
    <property type="nucleotide sequence ID" value="NZ_JAERSE020000001.1"/>
</dbReference>
<name>A0ABS7ZWP4_9FLAO</name>
<accession>A0ABS7ZWP4</accession>